<evidence type="ECO:0000256" key="1">
    <source>
        <dbReference type="SAM" id="Phobius"/>
    </source>
</evidence>
<feature type="transmembrane region" description="Helical" evidence="1">
    <location>
        <begin position="12"/>
        <end position="32"/>
    </location>
</feature>
<proteinExistence type="predicted"/>
<dbReference type="Proteomes" id="UP000251889">
    <property type="component" value="Unassembled WGS sequence"/>
</dbReference>
<evidence type="ECO:0000313" key="2">
    <source>
        <dbReference type="EMBL" id="RAV99566.1"/>
    </source>
</evidence>
<reference evidence="2 3" key="1">
    <citation type="submission" date="2018-06" db="EMBL/GenBank/DDBJ databases">
        <title>Chryseolinea flavus sp. nov., a member of the phylum Bacteroidetes isolated from soil.</title>
        <authorList>
            <person name="Li Y."/>
            <person name="Wang J."/>
        </authorList>
    </citation>
    <scope>NUCLEOTIDE SEQUENCE [LARGE SCALE GENOMIC DNA]</scope>
    <source>
        <strain evidence="2 3">SDU1-6</strain>
    </source>
</reference>
<keyword evidence="3" id="KW-1185">Reference proteome</keyword>
<comment type="caution">
    <text evidence="2">The sequence shown here is derived from an EMBL/GenBank/DDBJ whole genome shotgun (WGS) entry which is preliminary data.</text>
</comment>
<keyword evidence="1" id="KW-0812">Transmembrane</keyword>
<keyword evidence="1" id="KW-0472">Membrane</keyword>
<sequence length="65" mass="7136">METIDVRLQRRIHASLFALLFLTVLLGVSVLLEGCTKNVQTKKGIVPAYQASLDCERVSSEGVAF</sequence>
<organism evidence="2 3">
    <name type="scientific">Pseudochryseolinea flava</name>
    <dbReference type="NCBI Taxonomy" id="2059302"/>
    <lineage>
        <taxon>Bacteria</taxon>
        <taxon>Pseudomonadati</taxon>
        <taxon>Bacteroidota</taxon>
        <taxon>Cytophagia</taxon>
        <taxon>Cytophagales</taxon>
        <taxon>Fulvivirgaceae</taxon>
        <taxon>Pseudochryseolinea</taxon>
    </lineage>
</organism>
<gene>
    <name evidence="2" type="ORF">DQQ10_18370</name>
</gene>
<protein>
    <submittedName>
        <fullName evidence="2">Uncharacterized protein</fullName>
    </submittedName>
</protein>
<keyword evidence="1" id="KW-1133">Transmembrane helix</keyword>
<accession>A0A364XYZ8</accession>
<dbReference type="EMBL" id="QMFY01000010">
    <property type="protein sequence ID" value="RAV99566.1"/>
    <property type="molecule type" value="Genomic_DNA"/>
</dbReference>
<evidence type="ECO:0000313" key="3">
    <source>
        <dbReference type="Proteomes" id="UP000251889"/>
    </source>
</evidence>
<name>A0A364XYZ8_9BACT</name>
<dbReference type="AlphaFoldDB" id="A0A364XYZ8"/>